<reference evidence="2" key="1">
    <citation type="submission" date="2016-10" db="EMBL/GenBank/DDBJ databases">
        <authorList>
            <person name="Varghese N."/>
            <person name="Submissions S."/>
        </authorList>
    </citation>
    <scope>NUCLEOTIDE SEQUENCE [LARGE SCALE GENOMIC DNA]</scope>
    <source>
        <strain evidence="2">DSM 44796</strain>
    </source>
</reference>
<protein>
    <submittedName>
        <fullName evidence="1">Uncharacterized protein</fullName>
    </submittedName>
</protein>
<proteinExistence type="predicted"/>
<evidence type="ECO:0000313" key="2">
    <source>
        <dbReference type="Proteomes" id="UP000199682"/>
    </source>
</evidence>
<dbReference type="Proteomes" id="UP000199682">
    <property type="component" value="Unassembled WGS sequence"/>
</dbReference>
<name>A0A1G9RB86_9PSEU</name>
<dbReference type="AlphaFoldDB" id="A0A1G9RB86"/>
<dbReference type="EMBL" id="FNET01000018">
    <property type="protein sequence ID" value="SDM20127.1"/>
    <property type="molecule type" value="Genomic_DNA"/>
</dbReference>
<accession>A0A1G9RB86</accession>
<organism evidence="1 2">
    <name type="scientific">Lentzea albidocapillata subsp. violacea</name>
    <dbReference type="NCBI Taxonomy" id="128104"/>
    <lineage>
        <taxon>Bacteria</taxon>
        <taxon>Bacillati</taxon>
        <taxon>Actinomycetota</taxon>
        <taxon>Actinomycetes</taxon>
        <taxon>Pseudonocardiales</taxon>
        <taxon>Pseudonocardiaceae</taxon>
        <taxon>Lentzea</taxon>
    </lineage>
</organism>
<dbReference type="RefSeq" id="WP_090011589.1">
    <property type="nucleotide sequence ID" value="NZ_FNET01000018.1"/>
</dbReference>
<sequence length="295" mass="32195">MHLLTTAQQDRLRHLARRSPAFIGMRIVVHEDHVEVSHPEQLELGFESLSAALAGVPAGEWPDLVDEHFRRAIALGTADGSDLEGPTDDVLQHTYLRLATSDSGASEVASYADEITPGLLRVLAFDRPDSIVIMKDEDVLRHGIDQLYDAGAENLARELPDGYLEGDGVYYLQGSDYVGSLVLIIPWVIEMVTGVADAPHGALVAMPARDQFVFHVIRDRGTAGVLAALDEVGRLAAECHANSAYQLSSRVYWWRPMPVGGLETVGHHNGAGMVTYYSDDFEDLLFTVGLEYGTA</sequence>
<evidence type="ECO:0000313" key="1">
    <source>
        <dbReference type="EMBL" id="SDM20127.1"/>
    </source>
</evidence>
<gene>
    <name evidence="1" type="ORF">SAMN04488074_11838</name>
</gene>